<feature type="binding site" evidence="6">
    <location>
        <position position="81"/>
    </location>
    <ligand>
        <name>substrate</name>
    </ligand>
</feature>
<dbReference type="NCBIfam" id="TIGR00500">
    <property type="entry name" value="met_pdase_I"/>
    <property type="match status" value="1"/>
</dbReference>
<dbReference type="EMBL" id="JAAGOB010000002">
    <property type="protein sequence ID" value="NED94429.1"/>
    <property type="molecule type" value="Genomic_DNA"/>
</dbReference>
<feature type="binding site" evidence="6">
    <location>
        <position position="173"/>
    </location>
    <ligand>
        <name>a divalent metal cation</name>
        <dbReference type="ChEBI" id="CHEBI:60240"/>
        <label>2</label>
        <note>catalytic</note>
    </ligand>
</feature>
<feature type="binding site" evidence="6">
    <location>
        <position position="237"/>
    </location>
    <ligand>
        <name>a divalent metal cation</name>
        <dbReference type="ChEBI" id="CHEBI:60240"/>
        <label>1</label>
    </ligand>
</feature>
<evidence type="ECO:0000256" key="6">
    <source>
        <dbReference type="HAMAP-Rule" id="MF_01974"/>
    </source>
</evidence>
<gene>
    <name evidence="6 9" type="primary">map</name>
    <name evidence="9" type="ORF">G1H11_03785</name>
</gene>
<dbReference type="Pfam" id="PF00557">
    <property type="entry name" value="Peptidase_M24"/>
    <property type="match status" value="1"/>
</dbReference>
<evidence type="ECO:0000256" key="7">
    <source>
        <dbReference type="RuleBase" id="RU003653"/>
    </source>
</evidence>
<evidence type="ECO:0000256" key="2">
    <source>
        <dbReference type="ARBA" id="ARBA00022438"/>
    </source>
</evidence>
<comment type="subunit">
    <text evidence="6">Monomer.</text>
</comment>
<dbReference type="GO" id="GO:0005829">
    <property type="term" value="C:cytosol"/>
    <property type="evidence" value="ECO:0007669"/>
    <property type="project" value="TreeGrafter"/>
</dbReference>
<feature type="binding site" evidence="6">
    <location>
        <position position="237"/>
    </location>
    <ligand>
        <name>a divalent metal cation</name>
        <dbReference type="ChEBI" id="CHEBI:60240"/>
        <label>2</label>
        <note>catalytic</note>
    </ligand>
</feature>
<feature type="domain" description="Peptidase M24" evidence="8">
    <location>
        <begin position="16"/>
        <end position="244"/>
    </location>
</feature>
<comment type="function">
    <text evidence="1 6">Removes the N-terminal methionine from nascent proteins. The N-terminal methionine is often cleaved when the second residue in the primary sequence is small and uncharged (Met-Ala-, Cys, Gly, Pro, Ser, Thr, or Val). Requires deformylation of the N(alpha)-formylated initiator methionine before it can be hydrolyzed.</text>
</comment>
<dbReference type="AlphaFoldDB" id="A0A6N9YHT1"/>
<comment type="similarity">
    <text evidence="6">Belongs to the peptidase M24A family. Methionine aminopeptidase type 1 subfamily.</text>
</comment>
<dbReference type="GO" id="GO:0046872">
    <property type="term" value="F:metal ion binding"/>
    <property type="evidence" value="ECO:0007669"/>
    <property type="project" value="UniProtKB-UniRule"/>
</dbReference>
<dbReference type="Proteomes" id="UP000469185">
    <property type="component" value="Unassembled WGS sequence"/>
</dbReference>
<dbReference type="InterPro" id="IPR036005">
    <property type="entry name" value="Creatinase/aminopeptidase-like"/>
</dbReference>
<feature type="binding site" evidence="6">
    <location>
        <position position="109"/>
    </location>
    <ligand>
        <name>a divalent metal cation</name>
        <dbReference type="ChEBI" id="CHEBI:60240"/>
        <label>1</label>
    </ligand>
</feature>
<dbReference type="GO" id="GO:0070006">
    <property type="term" value="F:metalloaminopeptidase activity"/>
    <property type="evidence" value="ECO:0007669"/>
    <property type="project" value="UniProtKB-UniRule"/>
</dbReference>
<name>A0A6N9YHT1_9ACTN</name>
<comment type="caution">
    <text evidence="9">The sequence shown here is derived from an EMBL/GenBank/DDBJ whole genome shotgun (WGS) entry which is preliminary data.</text>
</comment>
<dbReference type="GO" id="GO:0004239">
    <property type="term" value="F:initiator methionyl aminopeptidase activity"/>
    <property type="evidence" value="ECO:0007669"/>
    <property type="project" value="UniProtKB-UniRule"/>
</dbReference>
<dbReference type="SUPFAM" id="SSF55920">
    <property type="entry name" value="Creatinase/aminopeptidase"/>
    <property type="match status" value="1"/>
</dbReference>
<evidence type="ECO:0000256" key="4">
    <source>
        <dbReference type="ARBA" id="ARBA00022723"/>
    </source>
</evidence>
<proteinExistence type="inferred from homology"/>
<comment type="cofactor">
    <cofactor evidence="6">
        <name>Co(2+)</name>
        <dbReference type="ChEBI" id="CHEBI:48828"/>
    </cofactor>
    <cofactor evidence="6">
        <name>Zn(2+)</name>
        <dbReference type="ChEBI" id="CHEBI:29105"/>
    </cofactor>
    <cofactor evidence="6">
        <name>Mn(2+)</name>
        <dbReference type="ChEBI" id="CHEBI:29035"/>
    </cofactor>
    <cofactor evidence="6">
        <name>Fe(2+)</name>
        <dbReference type="ChEBI" id="CHEBI:29033"/>
    </cofactor>
    <text evidence="6">Binds 2 divalent metal cations per subunit. Has a high-affinity and a low affinity metal-binding site. The true nature of the physiological cofactor is under debate. The enzyme is active with cobalt, zinc, manganese or divalent iron ions. Most likely, methionine aminopeptidases function as mononuclear Fe(2+)-metalloproteases under physiological conditions, and the catalytically relevant metal-binding site has been assigned to the histidine-containing high-affinity site.</text>
</comment>
<sequence length="272" mass="28518">MKRPTLEIKDKAQLAGMRAAGLVVAEIHAVMREAVQPGTTGMDLDAIARRELAARGARSNFLGYHGFPATVCVSVNDVVVHGIPNDTPFQEGDIVSLDFGAVLDGWHGDAAVTIPVGEIPEDVAHMLTTCEDALWAGIAAMQPGGRLRDIGTAVENLVRARGEYGIVEEFGGHGIGTQMHQDPHVMNYRTRQRGPKLVPGLCLAIEPMITNGGADTVTLADGWTVKSADGSSAAHVEHSVAVTDDGPFVLTAPDGGVERLSALGVHHSGALS</sequence>
<keyword evidence="2 6" id="KW-0031">Aminopeptidase</keyword>
<dbReference type="InterPro" id="IPR000994">
    <property type="entry name" value="Pept_M24"/>
</dbReference>
<dbReference type="PROSITE" id="PS00680">
    <property type="entry name" value="MAP_1"/>
    <property type="match status" value="1"/>
</dbReference>
<evidence type="ECO:0000256" key="1">
    <source>
        <dbReference type="ARBA" id="ARBA00002521"/>
    </source>
</evidence>
<keyword evidence="3 6" id="KW-0645">Protease</keyword>
<dbReference type="GO" id="GO:0006508">
    <property type="term" value="P:proteolysis"/>
    <property type="evidence" value="ECO:0007669"/>
    <property type="project" value="UniProtKB-KW"/>
</dbReference>
<dbReference type="PRINTS" id="PR00599">
    <property type="entry name" value="MAPEPTIDASE"/>
</dbReference>
<evidence type="ECO:0000256" key="5">
    <source>
        <dbReference type="ARBA" id="ARBA00022801"/>
    </source>
</evidence>
<evidence type="ECO:0000313" key="9">
    <source>
        <dbReference type="EMBL" id="NED94429.1"/>
    </source>
</evidence>
<organism evidence="9 10">
    <name type="scientific">Phytoactinopolyspora alkaliphila</name>
    <dbReference type="NCBI Taxonomy" id="1783498"/>
    <lineage>
        <taxon>Bacteria</taxon>
        <taxon>Bacillati</taxon>
        <taxon>Actinomycetota</taxon>
        <taxon>Actinomycetes</taxon>
        <taxon>Jiangellales</taxon>
        <taxon>Jiangellaceae</taxon>
        <taxon>Phytoactinopolyspora</taxon>
    </lineage>
</organism>
<protein>
    <recommendedName>
        <fullName evidence="6 7">Methionine aminopeptidase</fullName>
        <shortName evidence="6">MAP</shortName>
        <shortName evidence="6">MetAP</shortName>
        <ecNumber evidence="6 7">3.4.11.18</ecNumber>
    </recommendedName>
    <alternativeName>
        <fullName evidence="6">Peptidase M</fullName>
    </alternativeName>
</protein>
<feature type="binding site" evidence="6">
    <location>
        <position position="206"/>
    </location>
    <ligand>
        <name>a divalent metal cation</name>
        <dbReference type="ChEBI" id="CHEBI:60240"/>
        <label>2</label>
        <note>catalytic</note>
    </ligand>
</feature>
<feature type="binding site" evidence="6">
    <location>
        <position position="180"/>
    </location>
    <ligand>
        <name>substrate</name>
    </ligand>
</feature>
<evidence type="ECO:0000256" key="3">
    <source>
        <dbReference type="ARBA" id="ARBA00022670"/>
    </source>
</evidence>
<dbReference type="PANTHER" id="PTHR43330">
    <property type="entry name" value="METHIONINE AMINOPEPTIDASE"/>
    <property type="match status" value="1"/>
</dbReference>
<comment type="catalytic activity">
    <reaction evidence="6 7">
        <text>Release of N-terminal amino acids, preferentially methionine, from peptides and arylamides.</text>
        <dbReference type="EC" id="3.4.11.18"/>
    </reaction>
</comment>
<dbReference type="PANTHER" id="PTHR43330:SF27">
    <property type="entry name" value="METHIONINE AMINOPEPTIDASE"/>
    <property type="match status" value="1"/>
</dbReference>
<dbReference type="HAMAP" id="MF_01974">
    <property type="entry name" value="MetAP_1"/>
    <property type="match status" value="1"/>
</dbReference>
<keyword evidence="5 6" id="KW-0378">Hydrolase</keyword>
<reference evidence="9 10" key="1">
    <citation type="submission" date="2020-02" db="EMBL/GenBank/DDBJ databases">
        <authorList>
            <person name="Li X.-J."/>
            <person name="Feng X.-M."/>
        </authorList>
    </citation>
    <scope>NUCLEOTIDE SEQUENCE [LARGE SCALE GENOMIC DNA]</scope>
    <source>
        <strain evidence="9 10">CGMCC 4.7225</strain>
    </source>
</reference>
<dbReference type="InterPro" id="IPR002467">
    <property type="entry name" value="Pept_M24A_MAP1"/>
</dbReference>
<feature type="binding site" evidence="6">
    <location>
        <position position="109"/>
    </location>
    <ligand>
        <name>a divalent metal cation</name>
        <dbReference type="ChEBI" id="CHEBI:60240"/>
        <label>2</label>
        <note>catalytic</note>
    </ligand>
</feature>
<dbReference type="CDD" id="cd01086">
    <property type="entry name" value="MetAP1"/>
    <property type="match status" value="1"/>
</dbReference>
<dbReference type="EC" id="3.4.11.18" evidence="6 7"/>
<dbReference type="InterPro" id="IPR001714">
    <property type="entry name" value="Pept_M24_MAP"/>
</dbReference>
<feature type="binding site" evidence="6">
    <location>
        <position position="98"/>
    </location>
    <ligand>
        <name>a divalent metal cation</name>
        <dbReference type="ChEBI" id="CHEBI:60240"/>
        <label>1</label>
    </ligand>
</feature>
<dbReference type="RefSeq" id="WP_163816237.1">
    <property type="nucleotide sequence ID" value="NZ_JAAGOB010000002.1"/>
</dbReference>
<keyword evidence="4 6" id="KW-0479">Metal-binding</keyword>
<accession>A0A6N9YHT1</accession>
<evidence type="ECO:0000259" key="8">
    <source>
        <dbReference type="Pfam" id="PF00557"/>
    </source>
</evidence>
<dbReference type="Gene3D" id="3.90.230.10">
    <property type="entry name" value="Creatinase/methionine aminopeptidase superfamily"/>
    <property type="match status" value="1"/>
</dbReference>
<keyword evidence="10" id="KW-1185">Reference proteome</keyword>
<evidence type="ECO:0000313" key="10">
    <source>
        <dbReference type="Proteomes" id="UP000469185"/>
    </source>
</evidence>